<sequence length="43" mass="4748">MPFHLFKADHAANKMLEPCRGDLSEPRESLRNAHPTGSDGKEG</sequence>
<dbReference type="AlphaFoldDB" id="A0A645GTK7"/>
<feature type="region of interest" description="Disordered" evidence="1">
    <location>
        <begin position="19"/>
        <end position="43"/>
    </location>
</feature>
<protein>
    <submittedName>
        <fullName evidence="2">Uncharacterized protein</fullName>
    </submittedName>
</protein>
<evidence type="ECO:0000313" key="2">
    <source>
        <dbReference type="EMBL" id="MPN30095.1"/>
    </source>
</evidence>
<proteinExistence type="predicted"/>
<feature type="compositionally biased region" description="Basic and acidic residues" evidence="1">
    <location>
        <begin position="19"/>
        <end position="31"/>
    </location>
</feature>
<accession>A0A645GTK7</accession>
<organism evidence="2">
    <name type="scientific">bioreactor metagenome</name>
    <dbReference type="NCBI Taxonomy" id="1076179"/>
    <lineage>
        <taxon>unclassified sequences</taxon>
        <taxon>metagenomes</taxon>
        <taxon>ecological metagenomes</taxon>
    </lineage>
</organism>
<dbReference type="EMBL" id="VSSQ01081088">
    <property type="protein sequence ID" value="MPN30095.1"/>
    <property type="molecule type" value="Genomic_DNA"/>
</dbReference>
<reference evidence="2" key="1">
    <citation type="submission" date="2019-08" db="EMBL/GenBank/DDBJ databases">
        <authorList>
            <person name="Kucharzyk K."/>
            <person name="Murdoch R.W."/>
            <person name="Higgins S."/>
            <person name="Loffler F."/>
        </authorList>
    </citation>
    <scope>NUCLEOTIDE SEQUENCE</scope>
</reference>
<evidence type="ECO:0000256" key="1">
    <source>
        <dbReference type="SAM" id="MobiDB-lite"/>
    </source>
</evidence>
<name>A0A645GTK7_9ZZZZ</name>
<gene>
    <name evidence="2" type="ORF">SDC9_177552</name>
</gene>
<comment type="caution">
    <text evidence="2">The sequence shown here is derived from an EMBL/GenBank/DDBJ whole genome shotgun (WGS) entry which is preliminary data.</text>
</comment>